<dbReference type="OrthoDB" id="421327at2759"/>
<keyword evidence="2" id="KW-0479">Metal-binding</keyword>
<dbReference type="FunCoup" id="A0A067QA42">
    <property type="interactions" value="49"/>
</dbReference>
<protein>
    <recommendedName>
        <fullName evidence="11">Rsm22-domain-containing protein</fullName>
    </recommendedName>
</protein>
<dbReference type="GO" id="GO:0006412">
    <property type="term" value="P:translation"/>
    <property type="evidence" value="ECO:0007669"/>
    <property type="project" value="InterPro"/>
</dbReference>
<dbReference type="InParanoid" id="A0A067QA42"/>
<dbReference type="PANTHER" id="PTHR13184">
    <property type="entry name" value="37S RIBOSOMAL PROTEIN S22"/>
    <property type="match status" value="1"/>
</dbReference>
<evidence type="ECO:0000256" key="3">
    <source>
        <dbReference type="ARBA" id="ARBA00022946"/>
    </source>
</evidence>
<accession>A0A067QA42</accession>
<feature type="region of interest" description="Disordered" evidence="8">
    <location>
        <begin position="741"/>
        <end position="767"/>
    </location>
</feature>
<evidence type="ECO:0000256" key="2">
    <source>
        <dbReference type="ARBA" id="ARBA00022723"/>
    </source>
</evidence>
<keyword evidence="6" id="KW-0496">Mitochondrion</keyword>
<evidence type="ECO:0000256" key="7">
    <source>
        <dbReference type="ARBA" id="ARBA00045681"/>
    </source>
</evidence>
<gene>
    <name evidence="9" type="ORF">JAAARDRAFT_146949</name>
</gene>
<evidence type="ECO:0000256" key="4">
    <source>
        <dbReference type="ARBA" id="ARBA00023004"/>
    </source>
</evidence>
<evidence type="ECO:0000256" key="6">
    <source>
        <dbReference type="ARBA" id="ARBA00023128"/>
    </source>
</evidence>
<evidence type="ECO:0000256" key="5">
    <source>
        <dbReference type="ARBA" id="ARBA00023014"/>
    </source>
</evidence>
<sequence>MLQRQTSSSLRCVLPLLRNPNGRCLSTRTPNEPNAPLDLDPALLALLKDVDISLQSHKHHSAPIPAFPPDSSPRRELVEIPRFDEHKIAQEQEEREARHTTDGLADIQQDRDTRKSPAAVFGSHKIGAVVIPLELRNAIDKLISEADKPLLHQDAKRLFTTDPDLPSSWDPSYSPTYKSRVQASRHSERDGTAFASVVLPAHFSAIYAVLVDVRRRLGKDWDVQRVWDWGAGTGSGLWASAYAFQKNVNELDPQLSKSTLFSYTGIDRREGLVTIGKRLLQKTPLGSLIPSFQKTFHESDITKRTEGSDILALSSFFLSGLTAGVARKTFVKGLWESGAGVIVLIDHATKEGFEAIAEAREYILKMGQREFEDPETKEWPEHVRGCHVVAPCPHDAPCPLHSLHSPTKTKLICGFSQRLQRPEFLRRTKHSGVGHEDVGYSYVVIRRGPRPGLNLKTPEFSVGRKEDGVRVGREGEVGRREGEKVREREKLVRGRVIEEVLRMREGEVGVGDVGADVSADDVRASTSVDETEANISTNDASLSPPSEPERKVKRDRQVLKELLAQRGSMVEGLWEKEVVEEIVEEVRREREVARGAGEVGVRLEMEEAEGLEVELDKGLDAEEVQGLEMEMDEGLDAEAMGLDAEKDMTKEDVDETLRLESFHWPRLVFPPLKRSGHVILDACTAEAKIMRLTIPKSQGKQPYYDARKSTWGDLFPHAPKNAPQERYIPLKVTKAVPATGLDIGKRKGDGGKGSKGKGGKGKERGKVSYADVEEVVMKQKKEVRRARRGKEEMEALDDY</sequence>
<dbReference type="GO" id="GO:0046872">
    <property type="term" value="F:metal ion binding"/>
    <property type="evidence" value="ECO:0007669"/>
    <property type="project" value="UniProtKB-KW"/>
</dbReference>
<feature type="compositionally biased region" description="Basic and acidic residues" evidence="8">
    <location>
        <begin position="743"/>
        <end position="752"/>
    </location>
</feature>
<dbReference type="AlphaFoldDB" id="A0A067QA42"/>
<dbReference type="InterPro" id="IPR015324">
    <property type="entry name" value="Ribosomal_Rsm22-like"/>
</dbReference>
<dbReference type="GO" id="GO:0003735">
    <property type="term" value="F:structural constituent of ribosome"/>
    <property type="evidence" value="ECO:0007669"/>
    <property type="project" value="TreeGrafter"/>
</dbReference>
<keyword evidence="3" id="KW-0809">Transit peptide</keyword>
<keyword evidence="5" id="KW-0411">Iron-sulfur</keyword>
<dbReference type="GO" id="GO:0051536">
    <property type="term" value="F:iron-sulfur cluster binding"/>
    <property type="evidence" value="ECO:0007669"/>
    <property type="project" value="UniProtKB-KW"/>
</dbReference>
<organism evidence="9 10">
    <name type="scientific">Jaapia argillacea MUCL 33604</name>
    <dbReference type="NCBI Taxonomy" id="933084"/>
    <lineage>
        <taxon>Eukaryota</taxon>
        <taxon>Fungi</taxon>
        <taxon>Dikarya</taxon>
        <taxon>Basidiomycota</taxon>
        <taxon>Agaricomycotina</taxon>
        <taxon>Agaricomycetes</taxon>
        <taxon>Agaricomycetidae</taxon>
        <taxon>Jaapiales</taxon>
        <taxon>Jaapiaceae</taxon>
        <taxon>Jaapia</taxon>
    </lineage>
</organism>
<evidence type="ECO:0000256" key="1">
    <source>
        <dbReference type="ARBA" id="ARBA00004173"/>
    </source>
</evidence>
<dbReference type="Proteomes" id="UP000027265">
    <property type="component" value="Unassembled WGS sequence"/>
</dbReference>
<dbReference type="GO" id="GO:0008168">
    <property type="term" value="F:methyltransferase activity"/>
    <property type="evidence" value="ECO:0007669"/>
    <property type="project" value="InterPro"/>
</dbReference>
<dbReference type="PANTHER" id="PTHR13184:SF5">
    <property type="entry name" value="METHYLTRANSFERASE-LIKE PROTEIN 17, MITOCHONDRIAL"/>
    <property type="match status" value="1"/>
</dbReference>
<feature type="region of interest" description="Disordered" evidence="8">
    <location>
        <begin position="524"/>
        <end position="554"/>
    </location>
</feature>
<evidence type="ECO:0000313" key="9">
    <source>
        <dbReference type="EMBL" id="KDQ63035.1"/>
    </source>
</evidence>
<evidence type="ECO:0000256" key="8">
    <source>
        <dbReference type="SAM" id="MobiDB-lite"/>
    </source>
</evidence>
<comment type="function">
    <text evidence="7">Mitochondrial ribosome (mitoribosome) assembly factor. Binds at the interface of the head and body domains of the mitochondrial small ribosomal subunit (mt-SSU), occluding the mRNA channel and preventing compaction of the head domain towards the body. Probable inactive methyltransferase: retains the characteristic folding and ability to bind S-adenosyl-L-methionine, but it probably lost its methyltransferase activity.</text>
</comment>
<dbReference type="HOGENOM" id="CLU_019579_0_0_1"/>
<dbReference type="GO" id="GO:0005763">
    <property type="term" value="C:mitochondrial small ribosomal subunit"/>
    <property type="evidence" value="ECO:0007669"/>
    <property type="project" value="TreeGrafter"/>
</dbReference>
<feature type="compositionally biased region" description="Polar residues" evidence="8">
    <location>
        <begin position="533"/>
        <end position="544"/>
    </location>
</feature>
<feature type="compositionally biased region" description="Basic and acidic residues" evidence="8">
    <location>
        <begin position="91"/>
        <end position="101"/>
    </location>
</feature>
<name>A0A067QA42_9AGAM</name>
<keyword evidence="4" id="KW-0408">Iron</keyword>
<comment type="subcellular location">
    <subcellularLocation>
        <location evidence="1">Mitochondrion</location>
    </subcellularLocation>
</comment>
<dbReference type="STRING" id="933084.A0A067QA42"/>
<evidence type="ECO:0008006" key="11">
    <source>
        <dbReference type="Google" id="ProtNLM"/>
    </source>
</evidence>
<dbReference type="Pfam" id="PF09243">
    <property type="entry name" value="Rsm22"/>
    <property type="match status" value="2"/>
</dbReference>
<feature type="region of interest" description="Disordered" evidence="8">
    <location>
        <begin position="91"/>
        <end position="118"/>
    </location>
</feature>
<evidence type="ECO:0000313" key="10">
    <source>
        <dbReference type="Proteomes" id="UP000027265"/>
    </source>
</evidence>
<dbReference type="EMBL" id="KL197710">
    <property type="protein sequence ID" value="KDQ63035.1"/>
    <property type="molecule type" value="Genomic_DNA"/>
</dbReference>
<keyword evidence="10" id="KW-1185">Reference proteome</keyword>
<reference evidence="10" key="1">
    <citation type="journal article" date="2014" name="Proc. Natl. Acad. Sci. U.S.A.">
        <title>Extensive sampling of basidiomycete genomes demonstrates inadequacy of the white-rot/brown-rot paradigm for wood decay fungi.</title>
        <authorList>
            <person name="Riley R."/>
            <person name="Salamov A.A."/>
            <person name="Brown D.W."/>
            <person name="Nagy L.G."/>
            <person name="Floudas D."/>
            <person name="Held B.W."/>
            <person name="Levasseur A."/>
            <person name="Lombard V."/>
            <person name="Morin E."/>
            <person name="Otillar R."/>
            <person name="Lindquist E.A."/>
            <person name="Sun H."/>
            <person name="LaButti K.M."/>
            <person name="Schmutz J."/>
            <person name="Jabbour D."/>
            <person name="Luo H."/>
            <person name="Baker S.E."/>
            <person name="Pisabarro A.G."/>
            <person name="Walton J.D."/>
            <person name="Blanchette R.A."/>
            <person name="Henrissat B."/>
            <person name="Martin F."/>
            <person name="Cullen D."/>
            <person name="Hibbett D.S."/>
            <person name="Grigoriev I.V."/>
        </authorList>
    </citation>
    <scope>NUCLEOTIDE SEQUENCE [LARGE SCALE GENOMIC DNA]</scope>
    <source>
        <strain evidence="10">MUCL 33604</strain>
    </source>
</reference>
<dbReference type="InterPro" id="IPR052571">
    <property type="entry name" value="Mt_RNA_Methyltransferase"/>
</dbReference>
<proteinExistence type="predicted"/>